<comment type="similarity">
    <text evidence="1">Belongs to the DegT/DnrJ/EryC1 family.</text>
</comment>
<keyword evidence="3" id="KW-1185">Reference proteome</keyword>
<dbReference type="Pfam" id="PF01041">
    <property type="entry name" value="DegT_DnrJ_EryC1"/>
    <property type="match status" value="1"/>
</dbReference>
<comment type="caution">
    <text evidence="2">The sequence shown here is derived from an EMBL/GenBank/DDBJ whole genome shotgun (WGS) entry which is preliminary data.</text>
</comment>
<protein>
    <submittedName>
        <fullName evidence="2">DegT/DnrJ/EryC1/StrS family aminotransferase</fullName>
    </submittedName>
</protein>
<evidence type="ECO:0000313" key="3">
    <source>
        <dbReference type="Proteomes" id="UP000674217"/>
    </source>
</evidence>
<gene>
    <name evidence="2" type="ORF">J3S90_06865</name>
</gene>
<dbReference type="Gene3D" id="3.90.1150.10">
    <property type="entry name" value="Aspartate Aminotransferase, domain 1"/>
    <property type="match status" value="1"/>
</dbReference>
<dbReference type="InterPro" id="IPR000653">
    <property type="entry name" value="DegT/StrS_aminotransferase"/>
</dbReference>
<dbReference type="PANTHER" id="PTHR30244:SF42">
    <property type="entry name" value="UDP-2-ACETAMIDO-2-DEOXY-3-OXO-D-GLUCURONATE AMINOTRANSFERASE"/>
    <property type="match status" value="1"/>
</dbReference>
<dbReference type="RefSeq" id="WP_210645585.1">
    <property type="nucleotide sequence ID" value="NZ_JAGFBU010000002.1"/>
</dbReference>
<dbReference type="Proteomes" id="UP000674217">
    <property type="component" value="Unassembled WGS sequence"/>
</dbReference>
<dbReference type="GO" id="GO:0008483">
    <property type="term" value="F:transaminase activity"/>
    <property type="evidence" value="ECO:0007669"/>
    <property type="project" value="UniProtKB-KW"/>
</dbReference>
<dbReference type="EMBL" id="JAGFBU010000002">
    <property type="protein sequence ID" value="MBP4141519.1"/>
    <property type="molecule type" value="Genomic_DNA"/>
</dbReference>
<organism evidence="2 3">
    <name type="scientific">Flavobacterium flabelliforme</name>
    <dbReference type="NCBI Taxonomy" id="2816119"/>
    <lineage>
        <taxon>Bacteria</taxon>
        <taxon>Pseudomonadati</taxon>
        <taxon>Bacteroidota</taxon>
        <taxon>Flavobacteriia</taxon>
        <taxon>Flavobacteriales</taxon>
        <taxon>Flavobacteriaceae</taxon>
        <taxon>Flavobacterium</taxon>
    </lineage>
</organism>
<dbReference type="SUPFAM" id="SSF53383">
    <property type="entry name" value="PLP-dependent transferases"/>
    <property type="match status" value="1"/>
</dbReference>
<dbReference type="Gene3D" id="3.40.640.10">
    <property type="entry name" value="Type I PLP-dependent aspartate aminotransferase-like (Major domain)"/>
    <property type="match status" value="1"/>
</dbReference>
<reference evidence="2 3" key="1">
    <citation type="submission" date="2021-03" db="EMBL/GenBank/DDBJ databases">
        <title>Flavobacterium Flabelliformis Sp. Nov. And Flavobacterium Geliluteum Sp. Nov., Two Novel Multidrug Resistant Psychrophilic Species Isolated From Antarctica.</title>
        <authorList>
            <person name="Kralova S."/>
            <person name="Busse H.J."/>
            <person name="Bezdicek M."/>
            <person name="Nykrynova M."/>
            <person name="Kroupova E."/>
            <person name="Krsek D."/>
            <person name="Sedlacek I."/>
        </authorList>
    </citation>
    <scope>NUCLEOTIDE SEQUENCE [LARGE SCALE GENOMIC DNA]</scope>
    <source>
        <strain evidence="2 3">P4023</strain>
    </source>
</reference>
<dbReference type="InterPro" id="IPR015421">
    <property type="entry name" value="PyrdxlP-dep_Trfase_major"/>
</dbReference>
<sequence>MITKKAQDTDKYKRQWIYTESARNAWSSIIEKYKSVNPEGTILLPSYIGWSSNEGSGIFDSVLNSGMKFEFYGLGLHLEIDFNDLKNHLSKDKSHLVLLVHYFGFIDSKYNEITNWLIEKNVFFVEDCAHAWLTDLVGGSCGRKGSFSFYSLHKLLSVATGGVLVSNNPEQDIVNESNPFLELNYDLFSIYKIRRFNYNYLVSLLKDVNGIDVIYKELNEGICPQTLPVIVENFDRTTLYHKMNEKGFGMVSLYHTMITELDNSPYEAANSLAKKIINFPIHQDVTVADIDAMVLELKKILNA</sequence>
<name>A0ABS5CSC3_9FLAO</name>
<keyword evidence="2" id="KW-0808">Transferase</keyword>
<evidence type="ECO:0000256" key="1">
    <source>
        <dbReference type="RuleBase" id="RU004508"/>
    </source>
</evidence>
<dbReference type="InterPro" id="IPR015424">
    <property type="entry name" value="PyrdxlP-dep_Trfase"/>
</dbReference>
<evidence type="ECO:0000313" key="2">
    <source>
        <dbReference type="EMBL" id="MBP4141519.1"/>
    </source>
</evidence>
<proteinExistence type="inferred from homology"/>
<keyword evidence="2" id="KW-0032">Aminotransferase</keyword>
<dbReference type="PANTHER" id="PTHR30244">
    <property type="entry name" value="TRANSAMINASE"/>
    <property type="match status" value="1"/>
</dbReference>
<accession>A0ABS5CSC3</accession>
<dbReference type="InterPro" id="IPR015422">
    <property type="entry name" value="PyrdxlP-dep_Trfase_small"/>
</dbReference>
<keyword evidence="1" id="KW-0663">Pyridoxal phosphate</keyword>